<evidence type="ECO:0000256" key="1">
    <source>
        <dbReference type="SAM" id="MobiDB-lite"/>
    </source>
</evidence>
<keyword evidence="3" id="KW-1185">Reference proteome</keyword>
<feature type="compositionally biased region" description="Low complexity" evidence="1">
    <location>
        <begin position="282"/>
        <end position="298"/>
    </location>
</feature>
<feature type="region of interest" description="Disordered" evidence="1">
    <location>
        <begin position="202"/>
        <end position="504"/>
    </location>
</feature>
<feature type="region of interest" description="Disordered" evidence="1">
    <location>
        <begin position="90"/>
        <end position="187"/>
    </location>
</feature>
<feature type="compositionally biased region" description="Low complexity" evidence="1">
    <location>
        <begin position="111"/>
        <end position="140"/>
    </location>
</feature>
<feature type="compositionally biased region" description="Polar residues" evidence="1">
    <location>
        <begin position="347"/>
        <end position="427"/>
    </location>
</feature>
<feature type="compositionally biased region" description="Low complexity" evidence="1">
    <location>
        <begin position="327"/>
        <end position="346"/>
    </location>
</feature>
<dbReference type="AlphaFoldDB" id="A0A642V8E5"/>
<sequence length="522" mass="57834">MESLNLSQEELRTYPRWYTDLLLRKGKQNSVEIDDLTSFLENFGLKEEDRQRLIYLFDPPLTTLDPTAFYIFIRLVSHVMQGEQPEPRLIYSQAPVPQPKSILSTKRKSESASAPGSARSSPTPGNPFRKNNNARPANNAEKPKLDIDSFKTFILTGSMPDKDRDSEDEAGSRPKKRVSFNPDPPQVAEAAARSMEELMRQRQLHSGQQGYLAPQVPQFQQQVDPMEHYDDFSNNNGSNQDDEEEEDVEIDTSAFQNVNIDSVLHHGVSNVPPPEAAFRFHPSNSPSPQPEMQQQQTQAYGPPLTSDTGNKPPPPPPPPPSRRAGTSIGQSPSPIPQSQSLQNLPQFTSTSFPQSPSLNQLSTNNGYPSNGGASFNSLQPQHTNNSMPQLSQLQPQYTNNMQQPLQPQYTNNNSMPQLQPQNTSDSLPTIAPPPPQPRRNRNPPPLPGYTGPNQQMAPPPPPPPPRRKSAHIGIPSSVASSPGMATDAPGFQPLQQPQTTSAPDLLADLRALQEEVDRLRYR</sequence>
<protein>
    <submittedName>
        <fullName evidence="2">Uncharacterized protein</fullName>
    </submittedName>
</protein>
<dbReference type="OrthoDB" id="2553626at2759"/>
<gene>
    <name evidence="2" type="ORF">TRICI_001759</name>
</gene>
<dbReference type="EMBL" id="SWFS01000123">
    <property type="protein sequence ID" value="KAA8916108.1"/>
    <property type="molecule type" value="Genomic_DNA"/>
</dbReference>
<evidence type="ECO:0000313" key="2">
    <source>
        <dbReference type="EMBL" id="KAA8916108.1"/>
    </source>
</evidence>
<feature type="compositionally biased region" description="Acidic residues" evidence="1">
    <location>
        <begin position="240"/>
        <end position="250"/>
    </location>
</feature>
<feature type="compositionally biased region" description="Pro residues" evidence="1">
    <location>
        <begin position="311"/>
        <end position="321"/>
    </location>
</feature>
<organism evidence="2 3">
    <name type="scientific">Trichomonascus ciferrii</name>
    <dbReference type="NCBI Taxonomy" id="44093"/>
    <lineage>
        <taxon>Eukaryota</taxon>
        <taxon>Fungi</taxon>
        <taxon>Dikarya</taxon>
        <taxon>Ascomycota</taxon>
        <taxon>Saccharomycotina</taxon>
        <taxon>Dipodascomycetes</taxon>
        <taxon>Dipodascales</taxon>
        <taxon>Trichomonascaceae</taxon>
        <taxon>Trichomonascus</taxon>
        <taxon>Trichomonascus ciferrii complex</taxon>
    </lineage>
</organism>
<feature type="compositionally biased region" description="Low complexity" evidence="1">
    <location>
        <begin position="214"/>
        <end position="223"/>
    </location>
</feature>
<proteinExistence type="predicted"/>
<evidence type="ECO:0000313" key="3">
    <source>
        <dbReference type="Proteomes" id="UP000761534"/>
    </source>
</evidence>
<feature type="compositionally biased region" description="Pro residues" evidence="1">
    <location>
        <begin position="430"/>
        <end position="447"/>
    </location>
</feature>
<dbReference type="VEuPathDB" id="FungiDB:TRICI_001759"/>
<dbReference type="Proteomes" id="UP000761534">
    <property type="component" value="Unassembled WGS sequence"/>
</dbReference>
<accession>A0A642V8E5</accession>
<feature type="compositionally biased region" description="Polar residues" evidence="1">
    <location>
        <begin position="493"/>
        <end position="502"/>
    </location>
</feature>
<comment type="caution">
    <text evidence="2">The sequence shown here is derived from an EMBL/GenBank/DDBJ whole genome shotgun (WGS) entry which is preliminary data.</text>
</comment>
<name>A0A642V8E5_9ASCO</name>
<reference evidence="2" key="1">
    <citation type="journal article" date="2019" name="G3 (Bethesda)">
        <title>Genome Assemblies of Two Rare Opportunistic Yeast Pathogens: Diutina rugosa (syn. Candida rugosa) and Trichomonascus ciferrii (syn. Candida ciferrii).</title>
        <authorList>
            <person name="Mixao V."/>
            <person name="Saus E."/>
            <person name="Hansen A.P."/>
            <person name="Lass-Florl C."/>
            <person name="Gabaldon T."/>
        </authorList>
    </citation>
    <scope>NUCLEOTIDE SEQUENCE</scope>
    <source>
        <strain evidence="2">CBS 4856</strain>
    </source>
</reference>